<comment type="subcellular location">
    <subcellularLocation>
        <location evidence="1 10">Endoplasmic reticulum membrane</location>
        <topology evidence="1 10">Multi-pass membrane protein</topology>
    </subcellularLocation>
</comment>
<evidence type="ECO:0000256" key="3">
    <source>
        <dbReference type="ARBA" id="ARBA00022679"/>
    </source>
</evidence>
<feature type="transmembrane region" description="Helical" evidence="13">
    <location>
        <begin position="446"/>
        <end position="465"/>
    </location>
</feature>
<dbReference type="PANTHER" id="PTHR10408">
    <property type="entry name" value="STEROL O-ACYLTRANSFERASE"/>
    <property type="match status" value="1"/>
</dbReference>
<dbReference type="Proteomes" id="UP001212152">
    <property type="component" value="Unassembled WGS sequence"/>
</dbReference>
<dbReference type="PIRSF" id="PIRSF000439">
    <property type="entry name" value="Oat_ACAT_DAG_ARE"/>
    <property type="match status" value="1"/>
</dbReference>
<keyword evidence="4 13" id="KW-0812">Transmembrane</keyword>
<evidence type="ECO:0000256" key="1">
    <source>
        <dbReference type="ARBA" id="ARBA00004477"/>
    </source>
</evidence>
<evidence type="ECO:0000256" key="8">
    <source>
        <dbReference type="ARBA" id="ARBA00023315"/>
    </source>
</evidence>
<evidence type="ECO:0000256" key="5">
    <source>
        <dbReference type="ARBA" id="ARBA00022824"/>
    </source>
</evidence>
<evidence type="ECO:0000256" key="2">
    <source>
        <dbReference type="ARBA" id="ARBA00009010"/>
    </source>
</evidence>
<dbReference type="InterPro" id="IPR004299">
    <property type="entry name" value="MBOAT_fam"/>
</dbReference>
<evidence type="ECO:0000256" key="4">
    <source>
        <dbReference type="ARBA" id="ARBA00022692"/>
    </source>
</evidence>
<organism evidence="14 15">
    <name type="scientific">Geranomyces variabilis</name>
    <dbReference type="NCBI Taxonomy" id="109894"/>
    <lineage>
        <taxon>Eukaryota</taxon>
        <taxon>Fungi</taxon>
        <taxon>Fungi incertae sedis</taxon>
        <taxon>Chytridiomycota</taxon>
        <taxon>Chytridiomycota incertae sedis</taxon>
        <taxon>Chytridiomycetes</taxon>
        <taxon>Spizellomycetales</taxon>
        <taxon>Powellomycetaceae</taxon>
        <taxon>Geranomyces</taxon>
    </lineage>
</organism>
<evidence type="ECO:0000256" key="10">
    <source>
        <dbReference type="PIRNR" id="PIRNR000439"/>
    </source>
</evidence>
<dbReference type="AlphaFoldDB" id="A0AAD5TM20"/>
<evidence type="ECO:0000256" key="12">
    <source>
        <dbReference type="SAM" id="MobiDB-lite"/>
    </source>
</evidence>
<comment type="similarity">
    <text evidence="2 10">Belongs to the membrane-bound acyltransferase family. Sterol o-acyltransferase subfamily.</text>
</comment>
<reference evidence="14" key="1">
    <citation type="submission" date="2020-05" db="EMBL/GenBank/DDBJ databases">
        <title>Phylogenomic resolution of chytrid fungi.</title>
        <authorList>
            <person name="Stajich J.E."/>
            <person name="Amses K."/>
            <person name="Simmons R."/>
            <person name="Seto K."/>
            <person name="Myers J."/>
            <person name="Bonds A."/>
            <person name="Quandt C.A."/>
            <person name="Barry K."/>
            <person name="Liu P."/>
            <person name="Grigoriev I."/>
            <person name="Longcore J.E."/>
            <person name="James T.Y."/>
        </authorList>
    </citation>
    <scope>NUCLEOTIDE SEQUENCE</scope>
    <source>
        <strain evidence="14">JEL0379</strain>
    </source>
</reference>
<dbReference type="EMBL" id="JADGJQ010000046">
    <property type="protein sequence ID" value="KAJ3175979.1"/>
    <property type="molecule type" value="Genomic_DNA"/>
</dbReference>
<sequence>MGSPSTRSQTKVASAAAVDVKATAVSVLANGPRLETVEGENGRLVTRAGKHQGSDAAGQAHGHGSRGKRVVRANEFEARPSLLDWDHLETSKNPMRGFFTLFWMTMAAYFTGVIYYNWNASGVFVGTQLAKHMFTQGSELLYAEIALILSLFGVVLLEKFFVAIETFFVKGLLPVRIVLLVQHVYQATWFAICISYVYRREGWSWTQSGCFTLHSIAMLMKQHSYMSYNNEMLFKHTKVQTYKNRMDKIAADLKKLADDSPEQETLNAEWEQCKDKAQETQVELSKGNTTFPANVTLLNFADYLLVPSLVYELEFARTPGGIRPWYLIEKMVAAAGILVIIYMTIEHFIYPVLNDLGHQTFIESLTHLLLPFMVCYLLIFHIIFECVCNWFAEVTRFADRRFYDDWWNSVTFDEYARKWNRPVHEFLLRHVYLESISTYKFSKQNATFLTFFLSSCLHELVMFVLAKRVRMYLFGLQMCQVPLIFISRWSKLKRYPRLGNAIFWWGMYTGPPLLAVAYCRSQVVP</sequence>
<keyword evidence="7 10" id="KW-0472">Membrane</keyword>
<feature type="active site" evidence="11">
    <location>
        <position position="458"/>
    </location>
</feature>
<feature type="transmembrane region" description="Helical" evidence="13">
    <location>
        <begin position="331"/>
        <end position="350"/>
    </location>
</feature>
<evidence type="ECO:0000256" key="9">
    <source>
        <dbReference type="ARBA" id="ARBA00023568"/>
    </source>
</evidence>
<evidence type="ECO:0000256" key="6">
    <source>
        <dbReference type="ARBA" id="ARBA00022989"/>
    </source>
</evidence>
<dbReference type="GO" id="GO:0008204">
    <property type="term" value="P:ergosterol metabolic process"/>
    <property type="evidence" value="ECO:0007669"/>
    <property type="project" value="TreeGrafter"/>
</dbReference>
<protein>
    <recommendedName>
        <fullName evidence="10">O-acyltransferase</fullName>
    </recommendedName>
</protein>
<proteinExistence type="inferred from homology"/>
<dbReference type="PANTHER" id="PTHR10408:SF9">
    <property type="entry name" value="STEROL O-ACYLTRANSFERASE 2-RELATED"/>
    <property type="match status" value="1"/>
</dbReference>
<keyword evidence="8 10" id="KW-0012">Acyltransferase</keyword>
<feature type="transmembrane region" description="Helical" evidence="13">
    <location>
        <begin position="98"/>
        <end position="118"/>
    </location>
</feature>
<dbReference type="GO" id="GO:0005789">
    <property type="term" value="C:endoplasmic reticulum membrane"/>
    <property type="evidence" value="ECO:0007669"/>
    <property type="project" value="UniProtKB-SubCell"/>
</dbReference>
<feature type="region of interest" description="Disordered" evidence="12">
    <location>
        <begin position="49"/>
        <end position="69"/>
    </location>
</feature>
<keyword evidence="5 10" id="KW-0256">Endoplasmic reticulum</keyword>
<keyword evidence="3 10" id="KW-0808">Transferase</keyword>
<comment type="function">
    <text evidence="9">Sterol O-acyltransferase that catalyzes the formation of stery esters.</text>
</comment>
<evidence type="ECO:0000256" key="7">
    <source>
        <dbReference type="ARBA" id="ARBA00023136"/>
    </source>
</evidence>
<dbReference type="InterPro" id="IPR014371">
    <property type="entry name" value="Oat_ACAT_DAG_ARE"/>
</dbReference>
<name>A0AAD5TM20_9FUNG</name>
<feature type="transmembrane region" description="Helical" evidence="13">
    <location>
        <begin position="501"/>
        <end position="518"/>
    </location>
</feature>
<dbReference type="GO" id="GO:0034737">
    <property type="term" value="F:ergosterol O-acyltransferase activity"/>
    <property type="evidence" value="ECO:0007669"/>
    <property type="project" value="TreeGrafter"/>
</dbReference>
<gene>
    <name evidence="14" type="ORF">HDU87_005644</name>
</gene>
<evidence type="ECO:0000313" key="15">
    <source>
        <dbReference type="Proteomes" id="UP001212152"/>
    </source>
</evidence>
<keyword evidence="6 13" id="KW-1133">Transmembrane helix</keyword>
<feature type="transmembrane region" description="Helical" evidence="13">
    <location>
        <begin position="139"/>
        <end position="157"/>
    </location>
</feature>
<keyword evidence="15" id="KW-1185">Reference proteome</keyword>
<feature type="transmembrane region" description="Helical" evidence="13">
    <location>
        <begin position="370"/>
        <end position="392"/>
    </location>
</feature>
<evidence type="ECO:0000313" key="14">
    <source>
        <dbReference type="EMBL" id="KAJ3175979.1"/>
    </source>
</evidence>
<dbReference type="Pfam" id="PF03062">
    <property type="entry name" value="MBOAT"/>
    <property type="match status" value="1"/>
</dbReference>
<evidence type="ECO:0000256" key="13">
    <source>
        <dbReference type="SAM" id="Phobius"/>
    </source>
</evidence>
<evidence type="ECO:0000256" key="11">
    <source>
        <dbReference type="PIRSR" id="PIRSR000439-1"/>
    </source>
</evidence>
<accession>A0AAD5TM20</accession>
<comment type="caution">
    <text evidence="14">The sequence shown here is derived from an EMBL/GenBank/DDBJ whole genome shotgun (WGS) entry which is preliminary data.</text>
</comment>